<protein>
    <submittedName>
        <fullName evidence="3">Penicillin-binding protein activator</fullName>
    </submittedName>
</protein>
<evidence type="ECO:0000256" key="1">
    <source>
        <dbReference type="ARBA" id="ARBA00023136"/>
    </source>
</evidence>
<dbReference type="EMBL" id="CP054020">
    <property type="protein sequence ID" value="QKI89598.1"/>
    <property type="molecule type" value="Genomic_DNA"/>
</dbReference>
<dbReference type="GO" id="GO:0009252">
    <property type="term" value="P:peptidoglycan biosynthetic process"/>
    <property type="evidence" value="ECO:0007669"/>
    <property type="project" value="TreeGrafter"/>
</dbReference>
<dbReference type="AlphaFoldDB" id="A0A7D4NZ61"/>
<dbReference type="Proteomes" id="UP000504724">
    <property type="component" value="Chromosome"/>
</dbReference>
<gene>
    <name evidence="3" type="ORF">HQN79_08465</name>
</gene>
<dbReference type="SUPFAM" id="SSF53822">
    <property type="entry name" value="Periplasmic binding protein-like I"/>
    <property type="match status" value="1"/>
</dbReference>
<dbReference type="KEGG" id="txa:HQN79_08465"/>
<feature type="signal peptide" evidence="2">
    <location>
        <begin position="1"/>
        <end position="25"/>
    </location>
</feature>
<evidence type="ECO:0000313" key="4">
    <source>
        <dbReference type="Proteomes" id="UP000504724"/>
    </source>
</evidence>
<sequence length="480" mass="54370">MMKLKRKSWLLVLSLSLSYSSATFAFSLGELFGFGSDSSSEKKSQHNEAKAEQSPEAMQSQLQQIDQEILILRAELAIKNGDIKSLRQYVEQLENAGVLPIYEARVEQLKRYLKREKGMPSLFEFLGLQGSSFEFDLQNPDATIALVLPMSGDYRRAGSRILQGMEQALQRLGYKGQLVRFDTEEYGSLFSLWERLKHYQPDLIIGPLKKLNIEAWHDLQTGIPTLYLNDAPLHYFSNEKSLSPGRSGGLSKLVNHIHENFHRGALMLVKDGDKAMGLVDEFAVLNAQSANPVPFDTQIVEKSLDDSIEEGLGIRESKTRAAVLRKQIRRSIEYVPRSRKDFDVVVSLLPSKDAVQVSPFLDLYQLSDTRHLWFSPQAPKLTDLSLYQTSWQKTYAFLPTYLYDAYQQSVNFRPEAETGIFYALGTAAIEILTLSERFDQQNWLINTSVGQVETRLSGQFYLLPSVYLLDAAKVTPVVTD</sequence>
<dbReference type="InterPro" id="IPR028082">
    <property type="entry name" value="Peripla_BP_I"/>
</dbReference>
<keyword evidence="2" id="KW-0732">Signal</keyword>
<reference evidence="3 4" key="1">
    <citation type="submission" date="2020-05" db="EMBL/GenBank/DDBJ databases">
        <title>Thiomicrorhabdus sediminis sp.nov. and Thiomicrorhabdus xiamenensis sp.nov., novel sulfur-oxidizing bacteria isolated from coastal sediment.</title>
        <authorList>
            <person name="Liu X."/>
        </authorList>
    </citation>
    <scope>NUCLEOTIDE SEQUENCE [LARGE SCALE GENOMIC DNA]</scope>
    <source>
        <strain evidence="3 4">G2</strain>
    </source>
</reference>
<evidence type="ECO:0000256" key="2">
    <source>
        <dbReference type="SAM" id="SignalP"/>
    </source>
</evidence>
<proteinExistence type="predicted"/>
<dbReference type="PANTHER" id="PTHR38038">
    <property type="entry name" value="PENICILLIN-BINDING PROTEIN ACTIVATOR LPOA"/>
    <property type="match status" value="1"/>
</dbReference>
<keyword evidence="1" id="KW-0472">Membrane</keyword>
<dbReference type="GO" id="GO:0031241">
    <property type="term" value="C:periplasmic side of cell outer membrane"/>
    <property type="evidence" value="ECO:0007669"/>
    <property type="project" value="TreeGrafter"/>
</dbReference>
<dbReference type="Gene3D" id="3.40.50.2300">
    <property type="match status" value="1"/>
</dbReference>
<feature type="chain" id="PRO_5028984442" evidence="2">
    <location>
        <begin position="26"/>
        <end position="480"/>
    </location>
</feature>
<dbReference type="InterPro" id="IPR007443">
    <property type="entry name" value="LpoA"/>
</dbReference>
<evidence type="ECO:0000313" key="3">
    <source>
        <dbReference type="EMBL" id="QKI89598.1"/>
    </source>
</evidence>
<dbReference type="GO" id="GO:0030234">
    <property type="term" value="F:enzyme regulator activity"/>
    <property type="evidence" value="ECO:0007669"/>
    <property type="project" value="TreeGrafter"/>
</dbReference>
<accession>A0A7D4NZ61</accession>
<dbReference type="RefSeq" id="WP_173285565.1">
    <property type="nucleotide sequence ID" value="NZ_CP054020.1"/>
</dbReference>
<dbReference type="PANTHER" id="PTHR38038:SF1">
    <property type="entry name" value="PENICILLIN-BINDING PROTEIN ACTIVATOR LPOA"/>
    <property type="match status" value="1"/>
</dbReference>
<keyword evidence="4" id="KW-1185">Reference proteome</keyword>
<name>A0A7D4NZ61_9GAMM</name>
<organism evidence="3 4">
    <name type="scientific">Thiomicrorhabdus xiamenensis</name>
    <dbReference type="NCBI Taxonomy" id="2739063"/>
    <lineage>
        <taxon>Bacteria</taxon>
        <taxon>Pseudomonadati</taxon>
        <taxon>Pseudomonadota</taxon>
        <taxon>Gammaproteobacteria</taxon>
        <taxon>Thiotrichales</taxon>
        <taxon>Piscirickettsiaceae</taxon>
        <taxon>Thiomicrorhabdus</taxon>
    </lineage>
</organism>
<dbReference type="Pfam" id="PF04348">
    <property type="entry name" value="LppC"/>
    <property type="match status" value="1"/>
</dbReference>